<keyword evidence="2" id="KW-1185">Reference proteome</keyword>
<name>A0ABW1DNB8_9DEIO</name>
<evidence type="ECO:0000313" key="2">
    <source>
        <dbReference type="Proteomes" id="UP001595979"/>
    </source>
</evidence>
<proteinExistence type="predicted"/>
<accession>A0ABW1DNB8</accession>
<reference evidence="2" key="1">
    <citation type="journal article" date="2019" name="Int. J. Syst. Evol. Microbiol.">
        <title>The Global Catalogue of Microorganisms (GCM) 10K type strain sequencing project: providing services to taxonomists for standard genome sequencing and annotation.</title>
        <authorList>
            <consortium name="The Broad Institute Genomics Platform"/>
            <consortium name="The Broad Institute Genome Sequencing Center for Infectious Disease"/>
            <person name="Wu L."/>
            <person name="Ma J."/>
        </authorList>
    </citation>
    <scope>NUCLEOTIDE SEQUENCE [LARGE SCALE GENOMIC DNA]</scope>
    <source>
        <strain evidence="2">CGMCC 1.15053</strain>
    </source>
</reference>
<dbReference type="Proteomes" id="UP001595979">
    <property type="component" value="Unassembled WGS sequence"/>
</dbReference>
<dbReference type="RefSeq" id="WP_380050410.1">
    <property type="nucleotide sequence ID" value="NZ_JBHSOH010000020.1"/>
</dbReference>
<gene>
    <name evidence="1" type="ORF">ACFPQ6_13580</name>
</gene>
<protein>
    <recommendedName>
        <fullName evidence="3">DUF4388 domain-containing protein</fullName>
    </recommendedName>
</protein>
<dbReference type="EMBL" id="JBHSOH010000020">
    <property type="protein sequence ID" value="MFC5849339.1"/>
    <property type="molecule type" value="Genomic_DNA"/>
</dbReference>
<organism evidence="1 2">
    <name type="scientific">Deinococcus petrolearius</name>
    <dbReference type="NCBI Taxonomy" id="1751295"/>
    <lineage>
        <taxon>Bacteria</taxon>
        <taxon>Thermotogati</taxon>
        <taxon>Deinococcota</taxon>
        <taxon>Deinococci</taxon>
        <taxon>Deinococcales</taxon>
        <taxon>Deinococcaceae</taxon>
        <taxon>Deinococcus</taxon>
    </lineage>
</organism>
<comment type="caution">
    <text evidence="1">The sequence shown here is derived from an EMBL/GenBank/DDBJ whole genome shotgun (WGS) entry which is preliminary data.</text>
</comment>
<evidence type="ECO:0000313" key="1">
    <source>
        <dbReference type="EMBL" id="MFC5849339.1"/>
    </source>
</evidence>
<evidence type="ECO:0008006" key="3">
    <source>
        <dbReference type="Google" id="ProtNLM"/>
    </source>
</evidence>
<sequence length="229" mass="25133">MALFGDLEHHALTDLARVLKSQTGTLYFHEAYQRRTLELTLRKGDLRAMYLDGFPVQTSEQVRDILRQLHSQGRGAFEFQRRDFPANVPGFYDLPLVELLQDFTEASIPPDQLPHPETRFLPVTPEPTVPPSLADTWLLLQPHLASGASASELAKQVGRSEREVLGMLHRLRAVDLVAPQRAATQQVTAPVAVAATVDGSAPVATPSAPAALVHRLLGALRRLTGTART</sequence>